<dbReference type="Proteomes" id="UP000320179">
    <property type="component" value="Chromosome"/>
</dbReference>
<sequence>MTKRPHSQQGFRSSLGVLRLADEKKYGKARVEKACARALRHRAVSYKSVVVILQHRLEDADEKHADKGAVPEHENVRGAHYYHRLHARPRGRARTLPVGAGLRLPDSTVVFARV</sequence>
<accession>A0AAE6G292</accession>
<proteinExistence type="predicted"/>
<dbReference type="RefSeq" id="WP_140799123.1">
    <property type="nucleotide sequence ID" value="NZ_CP017169.1"/>
</dbReference>
<reference evidence="1 2" key="1">
    <citation type="journal article" date="2019" name="Science">
        <title>Social genes are selection hotspots in kin groups of a soil microbe.</title>
        <authorList>
            <person name="Wielgoss S."/>
            <person name="Wolfensberger R."/>
            <person name="Sun L."/>
            <person name="Fiegna F."/>
            <person name="Velicer G.J."/>
        </authorList>
    </citation>
    <scope>NUCLEOTIDE SEQUENCE [LARGE SCALE GENOMIC DNA]</scope>
    <source>
        <strain evidence="1 2">MC3.5.9c15</strain>
    </source>
</reference>
<name>A0AAE6G292_MYXXA</name>
<evidence type="ECO:0000313" key="1">
    <source>
        <dbReference type="EMBL" id="QDE69665.1"/>
    </source>
</evidence>
<dbReference type="EMBL" id="CP017174">
    <property type="protein sequence ID" value="QDE69665.1"/>
    <property type="molecule type" value="Genomic_DNA"/>
</dbReference>
<evidence type="ECO:0000313" key="2">
    <source>
        <dbReference type="Proteomes" id="UP000320179"/>
    </source>
</evidence>
<gene>
    <name evidence="1" type="ORF">BHS09_23265</name>
</gene>
<protein>
    <submittedName>
        <fullName evidence="1">Uncharacterized protein</fullName>
    </submittedName>
</protein>
<organism evidence="1 2">
    <name type="scientific">Myxococcus xanthus</name>
    <dbReference type="NCBI Taxonomy" id="34"/>
    <lineage>
        <taxon>Bacteria</taxon>
        <taxon>Pseudomonadati</taxon>
        <taxon>Myxococcota</taxon>
        <taxon>Myxococcia</taxon>
        <taxon>Myxococcales</taxon>
        <taxon>Cystobacterineae</taxon>
        <taxon>Myxococcaceae</taxon>
        <taxon>Myxococcus</taxon>
    </lineage>
</organism>
<dbReference type="AlphaFoldDB" id="A0AAE6G292"/>